<name>W5T3Q5_9SPIR</name>
<reference evidence="1" key="1">
    <citation type="submission" date="2013-04" db="EMBL/GenBank/DDBJ databases">
        <title>Comparative Genomics of Relapsing Fever Spirochetes.</title>
        <authorList>
            <person name="Schwan T.G."/>
            <person name="Raffel S.J."/>
            <person name="Porcella S.F."/>
            <person name="Martens C.A."/>
            <person name="Bruno D.P."/>
            <person name="Ricklefs S.M."/>
            <person name="Barbian K.B."/>
        </authorList>
    </citation>
    <scope>NUCLEOTIDE SEQUENCE</scope>
    <source>
        <strain evidence="1">Co53</strain>
        <plasmid evidence="1">unnamed</plasmid>
    </source>
</reference>
<dbReference type="HOGENOM" id="CLU_2080210_0_0_12"/>
<organism evidence="1">
    <name type="scientific">Borrelia coriaceae ATCC 43381</name>
    <dbReference type="NCBI Taxonomy" id="1408429"/>
    <lineage>
        <taxon>Bacteria</taxon>
        <taxon>Pseudomonadati</taxon>
        <taxon>Spirochaetota</taxon>
        <taxon>Spirochaetia</taxon>
        <taxon>Spirochaetales</taxon>
        <taxon>Borreliaceae</taxon>
        <taxon>Borrelia</taxon>
    </lineage>
</organism>
<geneLocation type="plasmid" evidence="1">
    <name>unnamed</name>
</geneLocation>
<gene>
    <name evidence="1" type="ORF">BCO_0900161</name>
</gene>
<evidence type="ECO:0000313" key="1">
    <source>
        <dbReference type="EMBL" id="AHH11926.1"/>
    </source>
</evidence>
<protein>
    <submittedName>
        <fullName evidence="1">Uncharacterized protein</fullName>
    </submittedName>
</protein>
<sequence>MSLLNMIGPMAASTLRLLWFKMSDPVHYKNFSIKATKEELIVLNHAVEKYMNMLEKMYVRIYEVIDCAIGKKDHSPEIFYDTFNALINSKSIKEGARAVSYEAFEIRNLMERILNRD</sequence>
<dbReference type="EMBL" id="CP005796">
    <property type="protein sequence ID" value="AHH11926.1"/>
    <property type="molecule type" value="Genomic_DNA"/>
</dbReference>
<accession>W5T3Q5</accession>
<dbReference type="AlphaFoldDB" id="W5T3Q5"/>
<keyword evidence="1" id="KW-0614">Plasmid</keyword>
<dbReference type="RefSeq" id="WP_025409065.1">
    <property type="nucleotide sequence ID" value="NZ_CP005796.1"/>
</dbReference>
<proteinExistence type="predicted"/>